<keyword evidence="1" id="KW-0175">Coiled coil</keyword>
<dbReference type="EMBL" id="CARXXK010000005">
    <property type="protein sequence ID" value="CAI6368020.1"/>
    <property type="molecule type" value="Genomic_DNA"/>
</dbReference>
<dbReference type="Proteomes" id="UP001160148">
    <property type="component" value="Unassembled WGS sequence"/>
</dbReference>
<comment type="caution">
    <text evidence="2">The sequence shown here is derived from an EMBL/GenBank/DDBJ whole genome shotgun (WGS) entry which is preliminary data.</text>
</comment>
<proteinExistence type="predicted"/>
<evidence type="ECO:0000256" key="1">
    <source>
        <dbReference type="SAM" id="Coils"/>
    </source>
</evidence>
<keyword evidence="3" id="KW-1185">Reference proteome</keyword>
<feature type="coiled-coil region" evidence="1">
    <location>
        <begin position="147"/>
        <end position="181"/>
    </location>
</feature>
<evidence type="ECO:0000313" key="2">
    <source>
        <dbReference type="EMBL" id="CAI6368020.1"/>
    </source>
</evidence>
<reference evidence="2 3" key="1">
    <citation type="submission" date="2023-01" db="EMBL/GenBank/DDBJ databases">
        <authorList>
            <person name="Whitehead M."/>
        </authorList>
    </citation>
    <scope>NUCLEOTIDE SEQUENCE [LARGE SCALE GENOMIC DNA]</scope>
</reference>
<name>A0AAV0XI16_9HEMI</name>
<sequence length="630" mass="73355">MSGVDEHDASVNNDMSKFNLGFYESSIELWRVQEKCRLKVKSIKEIEHSTQQVTVENEWIEKQLHDTKSRINEVRENIVSIDNINIALNETLAHLEIQYEKKKFTVNKSKCEYELQLFIRMELWQKEEERLNNIPEVKLLKMADSELKNTKLEYEELLLYLQNLVKKIDITTKENDEKRNNIIIQYAKIYIEMMSLNKREEICKTLLRKLNTEYEEKCHIKNVLLETQKNKINKVSFWSHTSSKFEPKMFDIKLSSFGQRLNPNLSCSSNNNHADFTYDKDDIDIKNSFSNNKPKKNVTFDSFSEDKITLETSDENEAAYKNINTFLVETNKNINNNSAQLKNIQNVEETTIQCTKNNIMESKEMHLNNIDKPMNDGDLNAHTNKRKTIDVQSDFKFKKPYTPVQDKNKINSTIIQPSKMKTNQNIHMDNNFNQEKVKALSLSMDSYNYDSNLIDKDHSQKLNSLKSIEQSNVKNLDSDNINIFNDSSQLHVNVSNEPQKPVSDEEIWNCFSDSISQNSANSSFSDCDLPESYENTHDNSESSDNLQLHFSNYFKNDLDVTPESNFQGLETPQQFGNAMLQPLQNESLKKMNTNKNVSMNRTTSKASKDYIIIPNKSDSVPSEQFTFNFK</sequence>
<gene>
    <name evidence="2" type="ORF">MEUPH1_LOCUS22426</name>
</gene>
<dbReference type="AlphaFoldDB" id="A0AAV0XI16"/>
<accession>A0AAV0XI16</accession>
<protein>
    <submittedName>
        <fullName evidence="2">Uncharacterized protein</fullName>
    </submittedName>
</protein>
<evidence type="ECO:0000313" key="3">
    <source>
        <dbReference type="Proteomes" id="UP001160148"/>
    </source>
</evidence>
<organism evidence="2 3">
    <name type="scientific">Macrosiphum euphorbiae</name>
    <name type="common">potato aphid</name>
    <dbReference type="NCBI Taxonomy" id="13131"/>
    <lineage>
        <taxon>Eukaryota</taxon>
        <taxon>Metazoa</taxon>
        <taxon>Ecdysozoa</taxon>
        <taxon>Arthropoda</taxon>
        <taxon>Hexapoda</taxon>
        <taxon>Insecta</taxon>
        <taxon>Pterygota</taxon>
        <taxon>Neoptera</taxon>
        <taxon>Paraneoptera</taxon>
        <taxon>Hemiptera</taxon>
        <taxon>Sternorrhyncha</taxon>
        <taxon>Aphidomorpha</taxon>
        <taxon>Aphidoidea</taxon>
        <taxon>Aphididae</taxon>
        <taxon>Macrosiphini</taxon>
        <taxon>Macrosiphum</taxon>
    </lineage>
</organism>